<name>A0A9D4S7M7_DREPO</name>
<reference evidence="1" key="1">
    <citation type="journal article" date="2019" name="bioRxiv">
        <title>The Genome of the Zebra Mussel, Dreissena polymorpha: A Resource for Invasive Species Research.</title>
        <authorList>
            <person name="McCartney M.A."/>
            <person name="Auch B."/>
            <person name="Kono T."/>
            <person name="Mallez S."/>
            <person name="Zhang Y."/>
            <person name="Obille A."/>
            <person name="Becker A."/>
            <person name="Abrahante J.E."/>
            <person name="Garbe J."/>
            <person name="Badalamenti J.P."/>
            <person name="Herman A."/>
            <person name="Mangelson H."/>
            <person name="Liachko I."/>
            <person name="Sullivan S."/>
            <person name="Sone E.D."/>
            <person name="Koren S."/>
            <person name="Silverstein K.A.T."/>
            <person name="Beckman K.B."/>
            <person name="Gohl D.M."/>
        </authorList>
    </citation>
    <scope>NUCLEOTIDE SEQUENCE</scope>
    <source>
        <strain evidence="1">Duluth1</strain>
        <tissue evidence="1">Whole animal</tissue>
    </source>
</reference>
<dbReference type="Proteomes" id="UP000828390">
    <property type="component" value="Unassembled WGS sequence"/>
</dbReference>
<gene>
    <name evidence="1" type="ORF">DPMN_017635</name>
</gene>
<dbReference type="EMBL" id="JAIWYP010000001">
    <property type="protein sequence ID" value="KAH3893488.1"/>
    <property type="molecule type" value="Genomic_DNA"/>
</dbReference>
<reference evidence="1" key="2">
    <citation type="submission" date="2020-11" db="EMBL/GenBank/DDBJ databases">
        <authorList>
            <person name="McCartney M.A."/>
            <person name="Auch B."/>
            <person name="Kono T."/>
            <person name="Mallez S."/>
            <person name="Becker A."/>
            <person name="Gohl D.M."/>
            <person name="Silverstein K.A.T."/>
            <person name="Koren S."/>
            <person name="Bechman K.B."/>
            <person name="Herman A."/>
            <person name="Abrahante J.E."/>
            <person name="Garbe J."/>
        </authorList>
    </citation>
    <scope>NUCLEOTIDE SEQUENCE</scope>
    <source>
        <strain evidence="1">Duluth1</strain>
        <tissue evidence="1">Whole animal</tissue>
    </source>
</reference>
<sequence>MTLSLSSTSTGEIPIDYILQNLVRSVESKTWAAITSITWEVLSVCAESGPDRK</sequence>
<dbReference type="AlphaFoldDB" id="A0A9D4S7M7"/>
<comment type="caution">
    <text evidence="1">The sequence shown here is derived from an EMBL/GenBank/DDBJ whole genome shotgun (WGS) entry which is preliminary data.</text>
</comment>
<evidence type="ECO:0000313" key="2">
    <source>
        <dbReference type="Proteomes" id="UP000828390"/>
    </source>
</evidence>
<evidence type="ECO:0000313" key="1">
    <source>
        <dbReference type="EMBL" id="KAH3893488.1"/>
    </source>
</evidence>
<organism evidence="1 2">
    <name type="scientific">Dreissena polymorpha</name>
    <name type="common">Zebra mussel</name>
    <name type="synonym">Mytilus polymorpha</name>
    <dbReference type="NCBI Taxonomy" id="45954"/>
    <lineage>
        <taxon>Eukaryota</taxon>
        <taxon>Metazoa</taxon>
        <taxon>Spiralia</taxon>
        <taxon>Lophotrochozoa</taxon>
        <taxon>Mollusca</taxon>
        <taxon>Bivalvia</taxon>
        <taxon>Autobranchia</taxon>
        <taxon>Heteroconchia</taxon>
        <taxon>Euheterodonta</taxon>
        <taxon>Imparidentia</taxon>
        <taxon>Neoheterodontei</taxon>
        <taxon>Myida</taxon>
        <taxon>Dreissenoidea</taxon>
        <taxon>Dreissenidae</taxon>
        <taxon>Dreissena</taxon>
    </lineage>
</organism>
<protein>
    <submittedName>
        <fullName evidence="1">Uncharacterized protein</fullName>
    </submittedName>
</protein>
<keyword evidence="2" id="KW-1185">Reference proteome</keyword>
<accession>A0A9D4S7M7</accession>
<proteinExistence type="predicted"/>